<evidence type="ECO:0008006" key="4">
    <source>
        <dbReference type="Google" id="ProtNLM"/>
    </source>
</evidence>
<comment type="caution">
    <text evidence="2">The sequence shown here is derived from an EMBL/GenBank/DDBJ whole genome shotgun (WGS) entry which is preliminary data.</text>
</comment>
<keyword evidence="1" id="KW-0472">Membrane</keyword>
<accession>A0ABR1EUF1</accession>
<evidence type="ECO:0000256" key="1">
    <source>
        <dbReference type="SAM" id="Phobius"/>
    </source>
</evidence>
<evidence type="ECO:0000313" key="3">
    <source>
        <dbReference type="Proteomes" id="UP001303046"/>
    </source>
</evidence>
<keyword evidence="3" id="KW-1185">Reference proteome</keyword>
<reference evidence="2 3" key="1">
    <citation type="submission" date="2023-08" db="EMBL/GenBank/DDBJ databases">
        <title>A Necator americanus chromosomal reference genome.</title>
        <authorList>
            <person name="Ilik V."/>
            <person name="Petrzelkova K.J."/>
            <person name="Pardy F."/>
            <person name="Fuh T."/>
            <person name="Niatou-Singa F.S."/>
            <person name="Gouil Q."/>
            <person name="Baker L."/>
            <person name="Ritchie M.E."/>
            <person name="Jex A.R."/>
            <person name="Gazzola D."/>
            <person name="Li H."/>
            <person name="Toshio Fujiwara R."/>
            <person name="Zhan B."/>
            <person name="Aroian R.V."/>
            <person name="Pafco B."/>
            <person name="Schwarz E.M."/>
        </authorList>
    </citation>
    <scope>NUCLEOTIDE SEQUENCE [LARGE SCALE GENOMIC DNA]</scope>
    <source>
        <strain evidence="2 3">Aroian</strain>
        <tissue evidence="2">Whole animal</tissue>
    </source>
</reference>
<name>A0ABR1EUF1_NECAM</name>
<dbReference type="EMBL" id="JAVFWL010000006">
    <property type="protein sequence ID" value="KAK6766268.1"/>
    <property type="molecule type" value="Genomic_DNA"/>
</dbReference>
<proteinExistence type="predicted"/>
<keyword evidence="1" id="KW-1133">Transmembrane helix</keyword>
<keyword evidence="1" id="KW-0812">Transmembrane</keyword>
<evidence type="ECO:0000313" key="2">
    <source>
        <dbReference type="EMBL" id="KAK6766268.1"/>
    </source>
</evidence>
<organism evidence="2 3">
    <name type="scientific">Necator americanus</name>
    <name type="common">Human hookworm</name>
    <dbReference type="NCBI Taxonomy" id="51031"/>
    <lineage>
        <taxon>Eukaryota</taxon>
        <taxon>Metazoa</taxon>
        <taxon>Ecdysozoa</taxon>
        <taxon>Nematoda</taxon>
        <taxon>Chromadorea</taxon>
        <taxon>Rhabditida</taxon>
        <taxon>Rhabditina</taxon>
        <taxon>Rhabditomorpha</taxon>
        <taxon>Strongyloidea</taxon>
        <taxon>Ancylostomatidae</taxon>
        <taxon>Bunostominae</taxon>
        <taxon>Necator</taxon>
    </lineage>
</organism>
<protein>
    <recommendedName>
        <fullName evidence="4">Ricin B lectin domain-containing protein</fullName>
    </recommendedName>
</protein>
<gene>
    <name evidence="2" type="primary">Necator_chrX.g26058</name>
    <name evidence="2" type="ORF">RB195_025892</name>
</gene>
<dbReference type="PANTHER" id="PTHR38633">
    <property type="entry name" value="PROTEIN CBG15573-RELATED"/>
    <property type="match status" value="1"/>
</dbReference>
<dbReference type="Proteomes" id="UP001303046">
    <property type="component" value="Unassembled WGS sequence"/>
</dbReference>
<feature type="transmembrane region" description="Helical" evidence="1">
    <location>
        <begin position="45"/>
        <end position="62"/>
    </location>
</feature>
<sequence length="208" mass="23712">MADFHGKCMSRQLCGMLPISQGKSLVYTVRVPEKSLFGATKQQKMFCLLTLAVLLVSVYSYGVPKAASPPRHHYYPRPQYSPPIYPVYEPYWWPHWWRSSSSSSSDSRERRPSCRNLKTDCKDVPNNQNCFQAKISYYHEKNCKKATIDCSLPNKNVTMTTENGTVLASGLGTRKVATCKGNRRDTKWKADDANGRKVEFTTVRCLQL</sequence>